<dbReference type="SUPFAM" id="SSF53474">
    <property type="entry name" value="alpha/beta-Hydrolases"/>
    <property type="match status" value="1"/>
</dbReference>
<proteinExistence type="predicted"/>
<feature type="compositionally biased region" description="Low complexity" evidence="1">
    <location>
        <begin position="258"/>
        <end position="268"/>
    </location>
</feature>
<feature type="compositionally biased region" description="Gly residues" evidence="1">
    <location>
        <begin position="243"/>
        <end position="257"/>
    </location>
</feature>
<dbReference type="InterPro" id="IPR029058">
    <property type="entry name" value="AB_hydrolase_fold"/>
</dbReference>
<feature type="compositionally biased region" description="Basic and acidic residues" evidence="1">
    <location>
        <begin position="223"/>
        <end position="239"/>
    </location>
</feature>
<accession>D7FQZ6</accession>
<evidence type="ECO:0000313" key="3">
    <source>
        <dbReference type="Proteomes" id="UP000002630"/>
    </source>
</evidence>
<dbReference type="OrthoDB" id="10349274at2759"/>
<dbReference type="EMBL" id="FN648387">
    <property type="protein sequence ID" value="CBJ26150.1"/>
    <property type="molecule type" value="Genomic_DNA"/>
</dbReference>
<evidence type="ECO:0000313" key="2">
    <source>
        <dbReference type="EMBL" id="CBJ26150.1"/>
    </source>
</evidence>
<sequence>MARQAADDLEYKKAISRELCWAVKETTLEGLESHAAKHGLTIVQAWRAPRGEGFKAAAARFVVDAADVLIVAFRATIGNDEWLEYPQKYFKQRLIPHDGEAPGTNLKVFGVWSLTLDEVWKVPGDKPDGPKDNLRGLIWRQLNAGNRVWLTGHSKGGAVATTAASRLLLGDSSVGGKEEAADPAVRRPEPDMLSLRGGPLSRLSVFTYNAPMAFFHTLGRSLRRQDGRNRRPGRERGKEIAFLGGGGGGAGGAGGGAPAARAVRAQGGSSEEAPAVFGHAARRREKVGRERAYRGHRGAPRRSDCGRRGARGHVCGGCQGCQQSLMTTLSIIETTSVKSFEVRSA</sequence>
<dbReference type="Proteomes" id="UP000002630">
    <property type="component" value="Linkage Group LG14"/>
</dbReference>
<name>D7FQZ6_ECTSI</name>
<protein>
    <recommendedName>
        <fullName evidence="4">Fungal lipase-like domain-containing protein</fullName>
    </recommendedName>
</protein>
<evidence type="ECO:0008006" key="4">
    <source>
        <dbReference type="Google" id="ProtNLM"/>
    </source>
</evidence>
<reference evidence="2 3" key="1">
    <citation type="journal article" date="2010" name="Nature">
        <title>The Ectocarpus genome and the independent evolution of multicellularity in brown algae.</title>
        <authorList>
            <person name="Cock J.M."/>
            <person name="Sterck L."/>
            <person name="Rouze P."/>
            <person name="Scornet D."/>
            <person name="Allen A.E."/>
            <person name="Amoutzias G."/>
            <person name="Anthouard V."/>
            <person name="Artiguenave F."/>
            <person name="Aury J.M."/>
            <person name="Badger J.H."/>
            <person name="Beszteri B."/>
            <person name="Billiau K."/>
            <person name="Bonnet E."/>
            <person name="Bothwell J.H."/>
            <person name="Bowler C."/>
            <person name="Boyen C."/>
            <person name="Brownlee C."/>
            <person name="Carrano C.J."/>
            <person name="Charrier B."/>
            <person name="Cho G.Y."/>
            <person name="Coelho S.M."/>
            <person name="Collen J."/>
            <person name="Corre E."/>
            <person name="Da Silva C."/>
            <person name="Delage L."/>
            <person name="Delaroque N."/>
            <person name="Dittami S.M."/>
            <person name="Doulbeau S."/>
            <person name="Elias M."/>
            <person name="Farnham G."/>
            <person name="Gachon C.M."/>
            <person name="Gschloessl B."/>
            <person name="Heesch S."/>
            <person name="Jabbari K."/>
            <person name="Jubin C."/>
            <person name="Kawai H."/>
            <person name="Kimura K."/>
            <person name="Kloareg B."/>
            <person name="Kupper F.C."/>
            <person name="Lang D."/>
            <person name="Le Bail A."/>
            <person name="Leblanc C."/>
            <person name="Lerouge P."/>
            <person name="Lohr M."/>
            <person name="Lopez P.J."/>
            <person name="Martens C."/>
            <person name="Maumus F."/>
            <person name="Michel G."/>
            <person name="Miranda-Saavedra D."/>
            <person name="Morales J."/>
            <person name="Moreau H."/>
            <person name="Motomura T."/>
            <person name="Nagasato C."/>
            <person name="Napoli C.A."/>
            <person name="Nelson D.R."/>
            <person name="Nyvall-Collen P."/>
            <person name="Peters A.F."/>
            <person name="Pommier C."/>
            <person name="Potin P."/>
            <person name="Poulain J."/>
            <person name="Quesneville H."/>
            <person name="Read B."/>
            <person name="Rensing S.A."/>
            <person name="Ritter A."/>
            <person name="Rousvoal S."/>
            <person name="Samanta M."/>
            <person name="Samson G."/>
            <person name="Schroeder D.C."/>
            <person name="Segurens B."/>
            <person name="Strittmatter M."/>
            <person name="Tonon T."/>
            <person name="Tregear J.W."/>
            <person name="Valentin K."/>
            <person name="von Dassow P."/>
            <person name="Yamagishi T."/>
            <person name="Van de Peer Y."/>
            <person name="Wincker P."/>
        </authorList>
    </citation>
    <scope>NUCLEOTIDE SEQUENCE [LARGE SCALE GENOMIC DNA]</scope>
    <source>
        <strain evidence="3">Ec32 / CCAP1310/4</strain>
    </source>
</reference>
<dbReference type="Gene3D" id="3.40.50.1820">
    <property type="entry name" value="alpha/beta hydrolase"/>
    <property type="match status" value="1"/>
</dbReference>
<evidence type="ECO:0000256" key="1">
    <source>
        <dbReference type="SAM" id="MobiDB-lite"/>
    </source>
</evidence>
<gene>
    <name evidence="2" type="ORF">Esi_0021_0137</name>
</gene>
<feature type="region of interest" description="Disordered" evidence="1">
    <location>
        <begin position="174"/>
        <end position="193"/>
    </location>
</feature>
<keyword evidence="3" id="KW-1185">Reference proteome</keyword>
<organism evidence="2 3">
    <name type="scientific">Ectocarpus siliculosus</name>
    <name type="common">Brown alga</name>
    <name type="synonym">Conferva siliculosa</name>
    <dbReference type="NCBI Taxonomy" id="2880"/>
    <lineage>
        <taxon>Eukaryota</taxon>
        <taxon>Sar</taxon>
        <taxon>Stramenopiles</taxon>
        <taxon>Ochrophyta</taxon>
        <taxon>PX clade</taxon>
        <taxon>Phaeophyceae</taxon>
        <taxon>Ectocarpales</taxon>
        <taxon>Ectocarpaceae</taxon>
        <taxon>Ectocarpus</taxon>
    </lineage>
</organism>
<feature type="region of interest" description="Disordered" evidence="1">
    <location>
        <begin position="223"/>
        <end position="308"/>
    </location>
</feature>
<feature type="compositionally biased region" description="Basic and acidic residues" evidence="1">
    <location>
        <begin position="176"/>
        <end position="190"/>
    </location>
</feature>
<dbReference type="AlphaFoldDB" id="D7FQZ6"/>